<accession>A0ABQ7BC77</accession>
<sequence>MLILLKSGQSNSREEAVEDQQVSSDTTVMTIETPPNQQTNLLSLDAWEPFLSFSSKFRWVSECIQSGHIDARILIVSQDTTNSIDGVDRSLAGCVGWFSSDFVGQCSSLGVGRHQCELLKLK</sequence>
<proteinExistence type="predicted"/>
<comment type="caution">
    <text evidence="2">The sequence shown here is derived from an EMBL/GenBank/DDBJ whole genome shotgun (WGS) entry which is preliminary data.</text>
</comment>
<dbReference type="Proteomes" id="UP000266723">
    <property type="component" value="Unassembled WGS sequence"/>
</dbReference>
<evidence type="ECO:0000313" key="3">
    <source>
        <dbReference type="Proteomes" id="UP000266723"/>
    </source>
</evidence>
<gene>
    <name evidence="2" type="ORF">DY000_02040086</name>
</gene>
<protein>
    <submittedName>
        <fullName evidence="2">Uncharacterized protein</fullName>
    </submittedName>
</protein>
<dbReference type="EMBL" id="QGKV02001507">
    <property type="protein sequence ID" value="KAF3529878.1"/>
    <property type="molecule type" value="Genomic_DNA"/>
</dbReference>
<organism evidence="2 3">
    <name type="scientific">Brassica cretica</name>
    <name type="common">Mustard</name>
    <dbReference type="NCBI Taxonomy" id="69181"/>
    <lineage>
        <taxon>Eukaryota</taxon>
        <taxon>Viridiplantae</taxon>
        <taxon>Streptophyta</taxon>
        <taxon>Embryophyta</taxon>
        <taxon>Tracheophyta</taxon>
        <taxon>Spermatophyta</taxon>
        <taxon>Magnoliopsida</taxon>
        <taxon>eudicotyledons</taxon>
        <taxon>Gunneridae</taxon>
        <taxon>Pentapetalae</taxon>
        <taxon>rosids</taxon>
        <taxon>malvids</taxon>
        <taxon>Brassicales</taxon>
        <taxon>Brassicaceae</taxon>
        <taxon>Brassiceae</taxon>
        <taxon>Brassica</taxon>
    </lineage>
</organism>
<name>A0ABQ7BC77_BRACR</name>
<evidence type="ECO:0000256" key="1">
    <source>
        <dbReference type="SAM" id="MobiDB-lite"/>
    </source>
</evidence>
<evidence type="ECO:0000313" key="2">
    <source>
        <dbReference type="EMBL" id="KAF3529878.1"/>
    </source>
</evidence>
<reference evidence="2 3" key="1">
    <citation type="journal article" date="2020" name="BMC Genomics">
        <title>Intraspecific diversification of the crop wild relative Brassica cretica Lam. using demographic model selection.</title>
        <authorList>
            <person name="Kioukis A."/>
            <person name="Michalopoulou V.A."/>
            <person name="Briers L."/>
            <person name="Pirintsos S."/>
            <person name="Studholme D.J."/>
            <person name="Pavlidis P."/>
            <person name="Sarris P.F."/>
        </authorList>
    </citation>
    <scope>NUCLEOTIDE SEQUENCE [LARGE SCALE GENOMIC DNA]</scope>
    <source>
        <strain evidence="3">cv. PFS-1207/04</strain>
    </source>
</reference>
<feature type="region of interest" description="Disordered" evidence="1">
    <location>
        <begin position="1"/>
        <end position="25"/>
    </location>
</feature>
<keyword evidence="3" id="KW-1185">Reference proteome</keyword>